<dbReference type="AlphaFoldDB" id="A0A926EK33"/>
<evidence type="ECO:0000313" key="1">
    <source>
        <dbReference type="EMBL" id="MBC8581683.1"/>
    </source>
</evidence>
<keyword evidence="2" id="KW-1185">Reference proteome</keyword>
<accession>A0A926EK33</accession>
<dbReference type="Proteomes" id="UP000655830">
    <property type="component" value="Unassembled WGS sequence"/>
</dbReference>
<dbReference type="Pfam" id="PF04860">
    <property type="entry name" value="Phage_portal"/>
    <property type="match status" value="1"/>
</dbReference>
<evidence type="ECO:0000313" key="2">
    <source>
        <dbReference type="Proteomes" id="UP000655830"/>
    </source>
</evidence>
<reference evidence="1" key="1">
    <citation type="submission" date="2020-08" db="EMBL/GenBank/DDBJ databases">
        <title>Genome public.</title>
        <authorList>
            <person name="Liu C."/>
            <person name="Sun Q."/>
        </authorList>
    </citation>
    <scope>NUCLEOTIDE SEQUENCE</scope>
    <source>
        <strain evidence="1">NSJ-12</strain>
    </source>
</reference>
<proteinExistence type="predicted"/>
<comment type="caution">
    <text evidence="1">The sequence shown here is derived from an EMBL/GenBank/DDBJ whole genome shotgun (WGS) entry which is preliminary data.</text>
</comment>
<dbReference type="InterPro" id="IPR006944">
    <property type="entry name" value="Phage/GTA_portal"/>
</dbReference>
<organism evidence="1 2">
    <name type="scientific">Zhenhengia yiwuensis</name>
    <dbReference type="NCBI Taxonomy" id="2763666"/>
    <lineage>
        <taxon>Bacteria</taxon>
        <taxon>Bacillati</taxon>
        <taxon>Bacillota</taxon>
        <taxon>Clostridia</taxon>
        <taxon>Lachnospirales</taxon>
        <taxon>Lachnospiraceae</taxon>
        <taxon>Zhenhengia</taxon>
    </lineage>
</organism>
<gene>
    <name evidence="1" type="ORF">H8718_19605</name>
</gene>
<dbReference type="RefSeq" id="WP_249334728.1">
    <property type="nucleotide sequence ID" value="NZ_JACRSY010000074.1"/>
</dbReference>
<sequence length="294" mass="32936">MKIFNRSLKSEAGEATPKMEYMDSAFVAALLGQVVVTRETVMSIPILKRSINFIADTISSLEWHLYEKENSNIIDRCDYRTDLLNKESNSNIKSSDIIKNMIIDYLIYGSAYANTKKRLNHIEAIQYVNPDYVSTSNLTIDHLNPVHNLYVDGREVNPYDYIILMNGGTNDGLQGLGGIINTDRELVELAFLTSRTMKNITNCSKSVVNVDKQLTEKALAKLRADIKSLSDADAGTLVLNKGVSISEVGRSSVDNQFVQMYEQIQKQLTYVLGIPLSVLDGTCSDEVYNQTIKR</sequence>
<dbReference type="EMBL" id="JACRSY010000074">
    <property type="protein sequence ID" value="MBC8581683.1"/>
    <property type="molecule type" value="Genomic_DNA"/>
</dbReference>
<protein>
    <submittedName>
        <fullName evidence="1">Phage portal protein</fullName>
    </submittedName>
</protein>
<name>A0A926EK33_9FIRM</name>